<keyword evidence="3" id="KW-1185">Reference proteome</keyword>
<dbReference type="CDD" id="cd04333">
    <property type="entry name" value="ProX_deacylase"/>
    <property type="match status" value="1"/>
</dbReference>
<dbReference type="SUPFAM" id="SSF55826">
    <property type="entry name" value="YbaK/ProRS associated domain"/>
    <property type="match status" value="1"/>
</dbReference>
<evidence type="ECO:0000259" key="1">
    <source>
        <dbReference type="Pfam" id="PF04073"/>
    </source>
</evidence>
<comment type="caution">
    <text evidence="2">The sequence shown here is derived from an EMBL/GenBank/DDBJ whole genome shotgun (WGS) entry which is preliminary data.</text>
</comment>
<dbReference type="Pfam" id="PF04073">
    <property type="entry name" value="tRNA_edit"/>
    <property type="match status" value="1"/>
</dbReference>
<organism evidence="2 3">
    <name type="scientific">Martelella alba</name>
    <dbReference type="NCBI Taxonomy" id="2590451"/>
    <lineage>
        <taxon>Bacteria</taxon>
        <taxon>Pseudomonadati</taxon>
        <taxon>Pseudomonadota</taxon>
        <taxon>Alphaproteobacteria</taxon>
        <taxon>Hyphomicrobiales</taxon>
        <taxon>Aurantimonadaceae</taxon>
        <taxon>Martelella</taxon>
    </lineage>
</organism>
<proteinExistence type="predicted"/>
<gene>
    <name evidence="2" type="ORF">FJU08_01535</name>
</gene>
<sequence length="161" mass="16868">MSDAGGKRASIDRVRDEAAEKRLDITILTMDQSTRTAEDAANAAGCAVGQIVKSLIFNDKNSGGLVLILVSGAHNADLAHLQSVYGLSLDCADAKRVRAETGFAIGGVAPIGHLVPLPVYMDEALFIHDVVWCAAGRPDSIFSVAPDALAEAVAAQRLTVR</sequence>
<dbReference type="OrthoDB" id="9798760at2"/>
<dbReference type="EMBL" id="VHLG01000001">
    <property type="protein sequence ID" value="TPW33270.1"/>
    <property type="molecule type" value="Genomic_DNA"/>
</dbReference>
<name>A0A506UIY1_9HYPH</name>
<feature type="domain" description="YbaK/aminoacyl-tRNA synthetase-associated" evidence="1">
    <location>
        <begin position="33"/>
        <end position="151"/>
    </location>
</feature>
<dbReference type="Gene3D" id="3.90.960.10">
    <property type="entry name" value="YbaK/aminoacyl-tRNA synthetase-associated domain"/>
    <property type="match status" value="1"/>
</dbReference>
<reference evidence="2 3" key="1">
    <citation type="submission" date="2019-06" db="EMBL/GenBank/DDBJ databases">
        <authorList>
            <person name="Li M."/>
        </authorList>
    </citation>
    <scope>NUCLEOTIDE SEQUENCE [LARGE SCALE GENOMIC DNA]</scope>
    <source>
        <strain evidence="2 3">BGMRC2036</strain>
    </source>
</reference>
<dbReference type="PANTHER" id="PTHR30411">
    <property type="entry name" value="CYTOPLASMIC PROTEIN"/>
    <property type="match status" value="1"/>
</dbReference>
<protein>
    <submittedName>
        <fullName evidence="2">YbaK/EbsC family protein</fullName>
    </submittedName>
</protein>
<dbReference type="InterPro" id="IPR036754">
    <property type="entry name" value="YbaK/aa-tRNA-synt-asso_dom_sf"/>
</dbReference>
<evidence type="ECO:0000313" key="3">
    <source>
        <dbReference type="Proteomes" id="UP000318801"/>
    </source>
</evidence>
<accession>A0A506UIY1</accession>
<dbReference type="GO" id="GO:0002161">
    <property type="term" value="F:aminoacyl-tRNA deacylase activity"/>
    <property type="evidence" value="ECO:0007669"/>
    <property type="project" value="InterPro"/>
</dbReference>
<dbReference type="RefSeq" id="WP_141147208.1">
    <property type="nucleotide sequence ID" value="NZ_VHLG01000001.1"/>
</dbReference>
<dbReference type="AlphaFoldDB" id="A0A506UIY1"/>
<dbReference type="Proteomes" id="UP000318801">
    <property type="component" value="Unassembled WGS sequence"/>
</dbReference>
<dbReference type="InterPro" id="IPR007214">
    <property type="entry name" value="YbaK/aa-tRNA-synth-assoc-dom"/>
</dbReference>
<evidence type="ECO:0000313" key="2">
    <source>
        <dbReference type="EMBL" id="TPW33270.1"/>
    </source>
</evidence>
<dbReference type="PANTHER" id="PTHR30411:SF1">
    <property type="entry name" value="CYTOPLASMIC PROTEIN"/>
    <property type="match status" value="1"/>
</dbReference>